<evidence type="ECO:0000256" key="1">
    <source>
        <dbReference type="SAM" id="MobiDB-lite"/>
    </source>
</evidence>
<evidence type="ECO:0000256" key="2">
    <source>
        <dbReference type="SAM" id="Phobius"/>
    </source>
</evidence>
<keyword evidence="2" id="KW-0812">Transmembrane</keyword>
<feature type="compositionally biased region" description="Basic and acidic residues" evidence="1">
    <location>
        <begin position="176"/>
        <end position="202"/>
    </location>
</feature>
<dbReference type="OrthoDB" id="8550003at2"/>
<protein>
    <recommendedName>
        <fullName evidence="5">Carboxypeptidase regulatory-like domain-containing protein</fullName>
    </recommendedName>
</protein>
<dbReference type="HOGENOM" id="CLU_899666_0_0_10"/>
<evidence type="ECO:0000313" key="4">
    <source>
        <dbReference type="Proteomes" id="UP000005631"/>
    </source>
</evidence>
<accession>G8R689</accession>
<gene>
    <name evidence="3" type="ordered locus">Oweho_2338</name>
</gene>
<keyword evidence="2" id="KW-0472">Membrane</keyword>
<organism evidence="3 4">
    <name type="scientific">Owenweeksia hongkongensis (strain DSM 17368 / CIP 108786 / JCM 12287 / NRRL B-23963 / UST20020801)</name>
    <dbReference type="NCBI Taxonomy" id="926562"/>
    <lineage>
        <taxon>Bacteria</taxon>
        <taxon>Pseudomonadati</taxon>
        <taxon>Bacteroidota</taxon>
        <taxon>Flavobacteriia</taxon>
        <taxon>Flavobacteriales</taxon>
        <taxon>Owenweeksiaceae</taxon>
        <taxon>Owenweeksia</taxon>
    </lineage>
</organism>
<dbReference type="Gene3D" id="2.60.40.1120">
    <property type="entry name" value="Carboxypeptidase-like, regulatory domain"/>
    <property type="match status" value="1"/>
</dbReference>
<feature type="transmembrane region" description="Helical" evidence="2">
    <location>
        <begin position="51"/>
        <end position="69"/>
    </location>
</feature>
<proteinExistence type="predicted"/>
<keyword evidence="4" id="KW-1185">Reference proteome</keyword>
<dbReference type="AlphaFoldDB" id="G8R689"/>
<dbReference type="EMBL" id="CP003156">
    <property type="protein sequence ID" value="AEV33309.1"/>
    <property type="molecule type" value="Genomic_DNA"/>
</dbReference>
<dbReference type="SUPFAM" id="SSF49464">
    <property type="entry name" value="Carboxypeptidase regulatory domain-like"/>
    <property type="match status" value="1"/>
</dbReference>
<reference evidence="3 4" key="1">
    <citation type="journal article" date="2012" name="Stand. Genomic Sci.">
        <title>Genome sequence of the orange-pigmented seawater bacterium Owenweeksia hongkongensis type strain (UST20020801(T)).</title>
        <authorList>
            <person name="Riedel T."/>
            <person name="Held B."/>
            <person name="Nolan M."/>
            <person name="Lucas S."/>
            <person name="Lapidus A."/>
            <person name="Tice H."/>
            <person name="Del Rio T.G."/>
            <person name="Cheng J.F."/>
            <person name="Han C."/>
            <person name="Tapia R."/>
            <person name="Goodwin L.A."/>
            <person name="Pitluck S."/>
            <person name="Liolios K."/>
            <person name="Mavromatis K."/>
            <person name="Pagani I."/>
            <person name="Ivanova N."/>
            <person name="Mikhailova N."/>
            <person name="Pati A."/>
            <person name="Chen A."/>
            <person name="Palaniappan K."/>
            <person name="Rohde M."/>
            <person name="Tindall B.J."/>
            <person name="Detter J.C."/>
            <person name="Goker M."/>
            <person name="Woyke T."/>
            <person name="Bristow J."/>
            <person name="Eisen J.A."/>
            <person name="Markowitz V."/>
            <person name="Hugenholtz P."/>
            <person name="Klenk H.P."/>
            <person name="Kyrpides N.C."/>
        </authorList>
    </citation>
    <scope>NUCLEOTIDE SEQUENCE</scope>
    <source>
        <strain evidence="4">DSM 17368 / JCM 12287 / NRRL B-23963</strain>
    </source>
</reference>
<feature type="transmembrane region" description="Helical" evidence="2">
    <location>
        <begin position="12"/>
        <end position="31"/>
    </location>
</feature>
<evidence type="ECO:0008006" key="5">
    <source>
        <dbReference type="Google" id="ProtNLM"/>
    </source>
</evidence>
<feature type="region of interest" description="Disordered" evidence="1">
    <location>
        <begin position="174"/>
        <end position="202"/>
    </location>
</feature>
<dbReference type="RefSeq" id="WP_014202658.1">
    <property type="nucleotide sequence ID" value="NC_016599.1"/>
</dbReference>
<dbReference type="InterPro" id="IPR008969">
    <property type="entry name" value="CarboxyPept-like_regulatory"/>
</dbReference>
<name>G8R689_OWEHD</name>
<keyword evidence="2" id="KW-1133">Transmembrane helix</keyword>
<dbReference type="KEGG" id="oho:Oweho_2338"/>
<sequence length="309" mass="34043">MNIEALENLGKIAGIAGISIGALVLIFGSVIRKNIFPGLTKEQGYTVIRMMIIGACVLALVGIAAWIYVDVQKNQRDKEAILVSKYITGHVKDAEGKPVVSAEVEVAQYPEAFDRTDGSGKFAVRLNGKGSKYLDVVLKHKNYKLIRQKVKVNFDEEGDDILIDQIVMETAYPPDPVREDVVDDNDYHQGKSNDPGYDKDYSKPVSNNLVSANLIYMGDMYNCILDITVNIAGQTIQPTGNRLLMQNLRTGNQTYSINGLIGCGTERCQATGTGEVFIQQGANYYVMWNYNTCVVGIYDEVTYNALSGL</sequence>
<evidence type="ECO:0000313" key="3">
    <source>
        <dbReference type="EMBL" id="AEV33309.1"/>
    </source>
</evidence>
<dbReference type="Proteomes" id="UP000005631">
    <property type="component" value="Chromosome"/>
</dbReference>